<dbReference type="Gene3D" id="3.40.630.30">
    <property type="match status" value="1"/>
</dbReference>
<evidence type="ECO:0000256" key="2">
    <source>
        <dbReference type="ARBA" id="ARBA00023315"/>
    </source>
</evidence>
<evidence type="ECO:0000259" key="3">
    <source>
        <dbReference type="PROSITE" id="PS51186"/>
    </source>
</evidence>
<comment type="caution">
    <text evidence="4">The sequence shown here is derived from an EMBL/GenBank/DDBJ whole genome shotgun (WGS) entry which is preliminary data.</text>
</comment>
<dbReference type="PROSITE" id="PS51186">
    <property type="entry name" value="GNAT"/>
    <property type="match status" value="1"/>
</dbReference>
<dbReference type="InterPro" id="IPR016181">
    <property type="entry name" value="Acyl_CoA_acyltransferase"/>
</dbReference>
<reference evidence="4 5" key="1">
    <citation type="submission" date="2020-01" db="EMBL/GenBank/DDBJ databases">
        <authorList>
            <person name="Lee S.D."/>
        </authorList>
    </citation>
    <scope>NUCLEOTIDE SEQUENCE [LARGE SCALE GENOMIC DNA]</scope>
    <source>
        <strain evidence="4 5">SAP-1</strain>
    </source>
</reference>
<dbReference type="EMBL" id="JAADJU010000001">
    <property type="protein sequence ID" value="NMP25458.1"/>
    <property type="molecule type" value="Genomic_DNA"/>
</dbReference>
<dbReference type="CDD" id="cd04301">
    <property type="entry name" value="NAT_SF"/>
    <property type="match status" value="1"/>
</dbReference>
<organism evidence="4 5">
    <name type="scientific">Rouxiella aceris</name>
    <dbReference type="NCBI Taxonomy" id="2703884"/>
    <lineage>
        <taxon>Bacteria</taxon>
        <taxon>Pseudomonadati</taxon>
        <taxon>Pseudomonadota</taxon>
        <taxon>Gammaproteobacteria</taxon>
        <taxon>Enterobacterales</taxon>
        <taxon>Yersiniaceae</taxon>
        <taxon>Rouxiella</taxon>
    </lineage>
</organism>
<sequence length="155" mass="17321">MSKSHDVALSVRRAEENEAELLREIVRAAYSKWIPVIGREPTPMTADFNKAIREHDIDLAIVAGEVVGLIEIWLQADHLWIENVAVHPHRQGIGIGRTLLAHVESKAAQAELGEIRLQTNEAFEANIALYAALGYEIDRREPFKGGTTVFMSKKL</sequence>
<keyword evidence="5" id="KW-1185">Reference proteome</keyword>
<dbReference type="AlphaFoldDB" id="A0A848MB37"/>
<dbReference type="Proteomes" id="UP000585363">
    <property type="component" value="Unassembled WGS sequence"/>
</dbReference>
<reference evidence="4 5" key="2">
    <citation type="submission" date="2020-06" db="EMBL/GenBank/DDBJ databases">
        <title>Polyphasic characterization of a Rahnella strain isolated from tree sap.</title>
        <authorList>
            <person name="Kim I.S."/>
        </authorList>
    </citation>
    <scope>NUCLEOTIDE SEQUENCE [LARGE SCALE GENOMIC DNA]</scope>
    <source>
        <strain evidence="4 5">SAP-1</strain>
    </source>
</reference>
<feature type="domain" description="N-acetyltransferase" evidence="3">
    <location>
        <begin position="9"/>
        <end position="155"/>
    </location>
</feature>
<dbReference type="PANTHER" id="PTHR43877">
    <property type="entry name" value="AMINOALKYLPHOSPHONATE N-ACETYLTRANSFERASE-RELATED-RELATED"/>
    <property type="match status" value="1"/>
</dbReference>
<dbReference type="InterPro" id="IPR000182">
    <property type="entry name" value="GNAT_dom"/>
</dbReference>
<keyword evidence="2" id="KW-0012">Acyltransferase</keyword>
<dbReference type="SUPFAM" id="SSF55729">
    <property type="entry name" value="Acyl-CoA N-acyltransferases (Nat)"/>
    <property type="match status" value="1"/>
</dbReference>
<dbReference type="GO" id="GO:0016747">
    <property type="term" value="F:acyltransferase activity, transferring groups other than amino-acyl groups"/>
    <property type="evidence" value="ECO:0007669"/>
    <property type="project" value="InterPro"/>
</dbReference>
<dbReference type="PANTHER" id="PTHR43877:SF2">
    <property type="entry name" value="AMINOALKYLPHOSPHONATE N-ACETYLTRANSFERASE-RELATED"/>
    <property type="match status" value="1"/>
</dbReference>
<evidence type="ECO:0000313" key="4">
    <source>
        <dbReference type="EMBL" id="NMP25458.1"/>
    </source>
</evidence>
<dbReference type="InterPro" id="IPR050832">
    <property type="entry name" value="Bact_Acetyltransf"/>
</dbReference>
<dbReference type="Pfam" id="PF00583">
    <property type="entry name" value="Acetyltransf_1"/>
    <property type="match status" value="1"/>
</dbReference>
<name>A0A848MB37_9GAMM</name>
<accession>A0A848MB37</accession>
<protein>
    <submittedName>
        <fullName evidence="4">GNAT family N-acetyltransferase</fullName>
    </submittedName>
</protein>
<evidence type="ECO:0000313" key="5">
    <source>
        <dbReference type="Proteomes" id="UP000585363"/>
    </source>
</evidence>
<keyword evidence="1 4" id="KW-0808">Transferase</keyword>
<evidence type="ECO:0000256" key="1">
    <source>
        <dbReference type="ARBA" id="ARBA00022679"/>
    </source>
</evidence>
<proteinExistence type="predicted"/>
<gene>
    <name evidence="4" type="ORF">GW590_00980</name>
</gene>